<keyword evidence="1" id="KW-0472">Membrane</keyword>
<dbReference type="RefSeq" id="YP_010087366.1">
    <property type="nucleotide sequence ID" value="NC_055551.1"/>
</dbReference>
<protein>
    <submittedName>
        <fullName evidence="2">Uncharacterized protein</fullName>
    </submittedName>
</protein>
<reference evidence="2" key="1">
    <citation type="journal article" date="2018" name="Sci. Rep.">
        <title>Analysis of DNAs associated with coconut foliar decay disease implicates a unique single-stranded DNA virus representing a new taxon.</title>
        <authorList>
            <person name="Gronenborn B."/>
            <person name="Randles J.W."/>
            <person name="Knierim D."/>
            <person name="Barriere Q."/>
            <person name="Vetten H.J."/>
            <person name="Warthmann N."/>
            <person name="Cornu D."/>
            <person name="Sileye T."/>
            <person name="Winter S."/>
            <person name="Timchenko T."/>
        </authorList>
    </citation>
    <scope>NUCLEOTIDE SEQUENCE</scope>
    <source>
        <strain evidence="2">CFDA2-[VU-89]</strain>
    </source>
</reference>
<accession>A0A2R4N8X1</accession>
<name>A0A2R4N8X1_9VIRU</name>
<keyword evidence="3" id="KW-1185">Reference proteome</keyword>
<dbReference type="KEGG" id="vg:65102647"/>
<keyword evidence="1" id="KW-0812">Transmembrane</keyword>
<sequence length="165" mass="18632">MFYTTPRYIEDHVPLRILYVLVQYILSGSSARVEPIGLESKVLGKDGLALSSVSSAYPDDCAVICWLVDRTEQLKLPIMVWVWERMFQGPSIPFHRSSVSNDSSVASRFFQAKISRVLIKSLLQSSFASRSSRNSVFVSYLFFRTVHAILFIGTLGCFEVNLVIL</sequence>
<feature type="transmembrane region" description="Helical" evidence="1">
    <location>
        <begin position="141"/>
        <end position="164"/>
    </location>
</feature>
<dbReference type="EMBL" id="MF926426">
    <property type="protein sequence ID" value="AVX29422.1"/>
    <property type="molecule type" value="Genomic_DNA"/>
</dbReference>
<proteinExistence type="predicted"/>
<evidence type="ECO:0000256" key="1">
    <source>
        <dbReference type="SAM" id="Phobius"/>
    </source>
</evidence>
<keyword evidence="1" id="KW-1133">Transmembrane helix</keyword>
<dbReference type="GeneID" id="65102647"/>
<organism evidence="2">
    <name type="scientific">Coconut foliar decay alphasatellite 2</name>
    <dbReference type="NCBI Taxonomy" id="2161875"/>
    <lineage>
        <taxon>Viruses</taxon>
        <taxon>Viruses incertae sedis</taxon>
        <taxon>Alphasatellitidae</taxon>
        <taxon>Petromoalphasatellitinae</taxon>
        <taxon>Cocosatellite</taxon>
        <taxon>Cocosatellite niadamu</taxon>
    </lineage>
</organism>
<evidence type="ECO:0000313" key="3">
    <source>
        <dbReference type="Proteomes" id="UP000682003"/>
    </source>
</evidence>
<dbReference type="Proteomes" id="UP000682003">
    <property type="component" value="Segment"/>
</dbReference>
<evidence type="ECO:0000313" key="2">
    <source>
        <dbReference type="EMBL" id="AVX29422.1"/>
    </source>
</evidence>